<dbReference type="SUPFAM" id="SSF53850">
    <property type="entry name" value="Periplasmic binding protein-like II"/>
    <property type="match status" value="1"/>
</dbReference>
<organism evidence="3">
    <name type="scientific">Caldilineaceae bacterium SB0661_bin_32</name>
    <dbReference type="NCBI Taxonomy" id="2605255"/>
    <lineage>
        <taxon>Bacteria</taxon>
        <taxon>Bacillati</taxon>
        <taxon>Chloroflexota</taxon>
        <taxon>Caldilineae</taxon>
        <taxon>Caldilineales</taxon>
        <taxon>Caldilineaceae</taxon>
    </lineage>
</organism>
<evidence type="ECO:0000256" key="1">
    <source>
        <dbReference type="SAM" id="Phobius"/>
    </source>
</evidence>
<feature type="transmembrane region" description="Helical" evidence="1">
    <location>
        <begin position="21"/>
        <end position="41"/>
    </location>
</feature>
<dbReference type="CDD" id="cd08503">
    <property type="entry name" value="PBP2_NikA_DppA_OppA_like_17"/>
    <property type="match status" value="1"/>
</dbReference>
<accession>A0A6B1DDH3</accession>
<keyword evidence="1" id="KW-0472">Membrane</keyword>
<dbReference type="PIRSF" id="PIRSF002741">
    <property type="entry name" value="MppA"/>
    <property type="match status" value="1"/>
</dbReference>
<dbReference type="AlphaFoldDB" id="A0A6B1DDH3"/>
<dbReference type="GO" id="GO:1904680">
    <property type="term" value="F:peptide transmembrane transporter activity"/>
    <property type="evidence" value="ECO:0007669"/>
    <property type="project" value="TreeGrafter"/>
</dbReference>
<evidence type="ECO:0000259" key="2">
    <source>
        <dbReference type="Pfam" id="PF00496"/>
    </source>
</evidence>
<dbReference type="InterPro" id="IPR000914">
    <property type="entry name" value="SBP_5_dom"/>
</dbReference>
<feature type="domain" description="Solute-binding protein family 5" evidence="2">
    <location>
        <begin position="103"/>
        <end position="414"/>
    </location>
</feature>
<dbReference type="GO" id="GO:0042597">
    <property type="term" value="C:periplasmic space"/>
    <property type="evidence" value="ECO:0007669"/>
    <property type="project" value="UniProtKB-ARBA"/>
</dbReference>
<dbReference type="GO" id="GO:0015833">
    <property type="term" value="P:peptide transport"/>
    <property type="evidence" value="ECO:0007669"/>
    <property type="project" value="TreeGrafter"/>
</dbReference>
<dbReference type="PANTHER" id="PTHR30290:SF65">
    <property type="entry name" value="MONOACYL PHOSPHATIDYLINOSITOL TETRAMANNOSIDE-BINDING PROTEIN LPQW-RELATED"/>
    <property type="match status" value="1"/>
</dbReference>
<sequence>MVNSLVGSRVRTSTQCRSSRLVMFVFAVALALLLSACTVTMEGAAEVPADSASEAAIESGGRVRIGAPSEAFDTFNPFFAQGLADWIGLWGVYDTLAWLVGSEVQMGLAESVTPNEDGSEWTIVLQEATFHNGSPVRPQDVVYSFATFADPEQAPFFAQFFVNIDIANIRILDEKTLVVPLHFPQGDFLDRNLATISLVVPEGTAGGAEAVGSGPFKLEAYEPGKSIRLVRNEDYWDGPPLLDGIEVIFIGDANARLNALKGGEIEYAAGINPAAARAEADNPDIQILPAGVANSTAHSFAANTTIPPFDNPDVVRALKLVVDREALVNTVLFGFGEVGNDVVGKGLAGYNDTLPQVERDVEEARRLFEAAGVTELSILTGEVYPGMVAAATLLAQQLAEVGVTLTLEEIPADQFFSDFVRLMTTPLQSTIHTNRPAAVHAALMTGSQGGFNITAIAGEEYDALLGALVAEVDSDRRLELGMDVQEYLYHHDGMIIWAFQEDINAAAPGLNGVIYSQSAPRFHLASYSE</sequence>
<comment type="caution">
    <text evidence="3">The sequence shown here is derived from an EMBL/GenBank/DDBJ whole genome shotgun (WGS) entry which is preliminary data.</text>
</comment>
<dbReference type="Gene3D" id="3.10.105.10">
    <property type="entry name" value="Dipeptide-binding Protein, Domain 3"/>
    <property type="match status" value="1"/>
</dbReference>
<gene>
    <name evidence="3" type="ORF">F4X14_20970</name>
</gene>
<dbReference type="EMBL" id="VXMH01000117">
    <property type="protein sequence ID" value="MYC97433.1"/>
    <property type="molecule type" value="Genomic_DNA"/>
</dbReference>
<dbReference type="Pfam" id="PF00496">
    <property type="entry name" value="SBP_bac_5"/>
    <property type="match status" value="1"/>
</dbReference>
<name>A0A6B1DDH3_9CHLR</name>
<protein>
    <submittedName>
        <fullName evidence="3">ABC transporter substrate-binding protein</fullName>
    </submittedName>
</protein>
<evidence type="ECO:0000313" key="3">
    <source>
        <dbReference type="EMBL" id="MYC97433.1"/>
    </source>
</evidence>
<reference evidence="3" key="1">
    <citation type="submission" date="2019-09" db="EMBL/GenBank/DDBJ databases">
        <title>Characterisation of the sponge microbiome using genome-centric metagenomics.</title>
        <authorList>
            <person name="Engelberts J.P."/>
            <person name="Robbins S.J."/>
            <person name="De Goeij J.M."/>
            <person name="Aranda M."/>
            <person name="Bell S.C."/>
            <person name="Webster N.S."/>
        </authorList>
    </citation>
    <scope>NUCLEOTIDE SEQUENCE</scope>
    <source>
        <strain evidence="3">SB0661_bin_32</strain>
    </source>
</reference>
<keyword evidence="1" id="KW-0812">Transmembrane</keyword>
<proteinExistence type="predicted"/>
<dbReference type="InterPro" id="IPR030678">
    <property type="entry name" value="Peptide/Ni-bd"/>
</dbReference>
<dbReference type="InterPro" id="IPR039424">
    <property type="entry name" value="SBP_5"/>
</dbReference>
<dbReference type="Gene3D" id="3.40.190.10">
    <property type="entry name" value="Periplasmic binding protein-like II"/>
    <property type="match status" value="1"/>
</dbReference>
<dbReference type="GO" id="GO:0043190">
    <property type="term" value="C:ATP-binding cassette (ABC) transporter complex"/>
    <property type="evidence" value="ECO:0007669"/>
    <property type="project" value="InterPro"/>
</dbReference>
<keyword evidence="1" id="KW-1133">Transmembrane helix</keyword>
<dbReference type="PANTHER" id="PTHR30290">
    <property type="entry name" value="PERIPLASMIC BINDING COMPONENT OF ABC TRANSPORTER"/>
    <property type="match status" value="1"/>
</dbReference>